<keyword evidence="1" id="KW-0472">Membrane</keyword>
<evidence type="ECO:0000313" key="4">
    <source>
        <dbReference type="Proteomes" id="UP000319976"/>
    </source>
</evidence>
<keyword evidence="1" id="KW-1133">Transmembrane helix</keyword>
<dbReference type="NCBIfam" id="TIGR02532">
    <property type="entry name" value="IV_pilin_GFxxxE"/>
    <property type="match status" value="1"/>
</dbReference>
<dbReference type="InterPro" id="IPR045584">
    <property type="entry name" value="Pilin-like"/>
</dbReference>
<gene>
    <name evidence="3" type="ORF">V22_16190</name>
</gene>
<feature type="domain" description="DUF1559" evidence="2">
    <location>
        <begin position="43"/>
        <end position="295"/>
    </location>
</feature>
<reference evidence="3 4" key="1">
    <citation type="submission" date="2019-02" db="EMBL/GenBank/DDBJ databases">
        <title>Deep-cultivation of Planctomycetes and their phenomic and genomic characterization uncovers novel biology.</title>
        <authorList>
            <person name="Wiegand S."/>
            <person name="Jogler M."/>
            <person name="Boedeker C."/>
            <person name="Pinto D."/>
            <person name="Vollmers J."/>
            <person name="Rivas-Marin E."/>
            <person name="Kohn T."/>
            <person name="Peeters S.H."/>
            <person name="Heuer A."/>
            <person name="Rast P."/>
            <person name="Oberbeckmann S."/>
            <person name="Bunk B."/>
            <person name="Jeske O."/>
            <person name="Meyerdierks A."/>
            <person name="Storesund J.E."/>
            <person name="Kallscheuer N."/>
            <person name="Luecker S."/>
            <person name="Lage O.M."/>
            <person name="Pohl T."/>
            <person name="Merkel B.J."/>
            <person name="Hornburger P."/>
            <person name="Mueller R.-W."/>
            <person name="Bruemmer F."/>
            <person name="Labrenz M."/>
            <person name="Spormann A.M."/>
            <person name="Op den Camp H."/>
            <person name="Overmann J."/>
            <person name="Amann R."/>
            <person name="Jetten M.S.M."/>
            <person name="Mascher T."/>
            <person name="Medema M.H."/>
            <person name="Devos D.P."/>
            <person name="Kaster A.-K."/>
            <person name="Ovreas L."/>
            <person name="Rohde M."/>
            <person name="Galperin M.Y."/>
            <person name="Jogler C."/>
        </authorList>
    </citation>
    <scope>NUCLEOTIDE SEQUENCE [LARGE SCALE GENOMIC DNA]</scope>
    <source>
        <strain evidence="3 4">V22</strain>
    </source>
</reference>
<dbReference type="Gene3D" id="3.30.700.10">
    <property type="entry name" value="Glycoprotein, Type 4 Pilin"/>
    <property type="match status" value="1"/>
</dbReference>
<dbReference type="OrthoDB" id="257279at2"/>
<evidence type="ECO:0000256" key="1">
    <source>
        <dbReference type="SAM" id="Phobius"/>
    </source>
</evidence>
<dbReference type="AlphaFoldDB" id="A0A517T7N6"/>
<dbReference type="NCBIfam" id="TIGR04294">
    <property type="entry name" value="pre_pil_HX9DG"/>
    <property type="match status" value="1"/>
</dbReference>
<dbReference type="PANTHER" id="PTHR30093">
    <property type="entry name" value="GENERAL SECRETION PATHWAY PROTEIN G"/>
    <property type="match status" value="1"/>
</dbReference>
<dbReference type="RefSeq" id="WP_145261502.1">
    <property type="nucleotide sequence ID" value="NZ_CP036316.1"/>
</dbReference>
<dbReference type="InterPro" id="IPR011453">
    <property type="entry name" value="DUF1559"/>
</dbReference>
<dbReference type="Pfam" id="PF07963">
    <property type="entry name" value="N_methyl"/>
    <property type="match status" value="1"/>
</dbReference>
<dbReference type="EMBL" id="CP036316">
    <property type="protein sequence ID" value="QDT64385.1"/>
    <property type="molecule type" value="Genomic_DNA"/>
</dbReference>
<evidence type="ECO:0000259" key="2">
    <source>
        <dbReference type="Pfam" id="PF07596"/>
    </source>
</evidence>
<name>A0A517T7N6_9PLAN</name>
<dbReference type="InterPro" id="IPR027558">
    <property type="entry name" value="Pre_pil_HX9DG_C"/>
</dbReference>
<sequence length="341" mass="37666">MPRSHCLPARSVVPRHFGFTIIELLVVISIISILIAMLLPAVQQAREAARMSQCRNNLKQIALATHNFHDVHRHLPHLWKTGGTTDSGRQPLMRLLPFIEQPDYDNNLDIRDKSIAMYLCPSDPKPEGAATTYCSYAVNAGDNNYAWAWFCPGGTDPSAFFYSYCDYFPSDKKYFNGLIDPTSSASGTARKGGMLIRFRDITDGLSNTFAFGERWGQVYNPDTGEISSGGVFTPAWTDTYATFITTTFCKLNHNLDTGASLDWNFSYWNAFRSDHAGGAFFAMADGSVRFINETLGGEDITLYTYPAGTEAASMGSVHPYPGSQLYRELSTRAGGGIVGEF</sequence>
<dbReference type="SUPFAM" id="SSF54523">
    <property type="entry name" value="Pili subunits"/>
    <property type="match status" value="1"/>
</dbReference>
<dbReference type="Pfam" id="PF07596">
    <property type="entry name" value="SBP_bac_10"/>
    <property type="match status" value="1"/>
</dbReference>
<dbReference type="InterPro" id="IPR012902">
    <property type="entry name" value="N_methyl_site"/>
</dbReference>
<feature type="transmembrane region" description="Helical" evidence="1">
    <location>
        <begin position="17"/>
        <end position="42"/>
    </location>
</feature>
<protein>
    <recommendedName>
        <fullName evidence="2">DUF1559 domain-containing protein</fullName>
    </recommendedName>
</protein>
<keyword evidence="4" id="KW-1185">Reference proteome</keyword>
<proteinExistence type="predicted"/>
<dbReference type="KEGG" id="chya:V22_16190"/>
<keyword evidence="1" id="KW-0812">Transmembrane</keyword>
<dbReference type="PANTHER" id="PTHR30093:SF2">
    <property type="entry name" value="TYPE II SECRETION SYSTEM PROTEIN H"/>
    <property type="match status" value="1"/>
</dbReference>
<accession>A0A517T7N6</accession>
<dbReference type="Proteomes" id="UP000319976">
    <property type="component" value="Chromosome"/>
</dbReference>
<organism evidence="3 4">
    <name type="scientific">Calycomorphotria hydatis</name>
    <dbReference type="NCBI Taxonomy" id="2528027"/>
    <lineage>
        <taxon>Bacteria</taxon>
        <taxon>Pseudomonadati</taxon>
        <taxon>Planctomycetota</taxon>
        <taxon>Planctomycetia</taxon>
        <taxon>Planctomycetales</taxon>
        <taxon>Planctomycetaceae</taxon>
        <taxon>Calycomorphotria</taxon>
    </lineage>
</organism>
<evidence type="ECO:0000313" key="3">
    <source>
        <dbReference type="EMBL" id="QDT64385.1"/>
    </source>
</evidence>